<dbReference type="RefSeq" id="WP_182157345.1">
    <property type="nucleotide sequence ID" value="NZ_JACEZU010000019.1"/>
</dbReference>
<accession>A0A7W2FF17</accession>
<proteinExistence type="predicted"/>
<keyword evidence="2" id="KW-1185">Reference proteome</keyword>
<dbReference type="Gene3D" id="1.10.260.40">
    <property type="entry name" value="lambda repressor-like DNA-binding domains"/>
    <property type="match status" value="1"/>
</dbReference>
<dbReference type="GO" id="GO:0003677">
    <property type="term" value="F:DNA binding"/>
    <property type="evidence" value="ECO:0007669"/>
    <property type="project" value="InterPro"/>
</dbReference>
<reference evidence="1 2" key="1">
    <citation type="submission" date="2020-07" db="EMBL/GenBank/DDBJ databases">
        <title>Novel species isolated from subtropical streams in China.</title>
        <authorList>
            <person name="Lu H."/>
        </authorList>
    </citation>
    <scope>NUCLEOTIDE SEQUENCE [LARGE SCALE GENOMIC DNA]</scope>
    <source>
        <strain evidence="1 2">LX47W</strain>
    </source>
</reference>
<dbReference type="Proteomes" id="UP000573499">
    <property type="component" value="Unassembled WGS sequence"/>
</dbReference>
<comment type="caution">
    <text evidence="1">The sequence shown here is derived from an EMBL/GenBank/DDBJ whole genome shotgun (WGS) entry which is preliminary data.</text>
</comment>
<organism evidence="1 2">
    <name type="scientific">Rugamonas apoptosis</name>
    <dbReference type="NCBI Taxonomy" id="2758570"/>
    <lineage>
        <taxon>Bacteria</taxon>
        <taxon>Pseudomonadati</taxon>
        <taxon>Pseudomonadota</taxon>
        <taxon>Betaproteobacteria</taxon>
        <taxon>Burkholderiales</taxon>
        <taxon>Oxalobacteraceae</taxon>
        <taxon>Telluria group</taxon>
        <taxon>Rugamonas</taxon>
    </lineage>
</organism>
<dbReference type="AlphaFoldDB" id="A0A7W2FF17"/>
<evidence type="ECO:0000313" key="1">
    <source>
        <dbReference type="EMBL" id="MBA5690536.1"/>
    </source>
</evidence>
<name>A0A7W2FF17_9BURK</name>
<sequence>MTDKNSPICGADLERWRLANGLTMASAADALGLQTVRWSEYTNDKNAALPIPDPAVAILLQLYTRFPDSSPIARSLDIREFSEALGFEGSRGDVVHFAALIGRSKASAHRLLRQNGTPGRPTIRLADAIRRLSLTKEEALRVLTQVVEDVGSRQGRPDVLERGWEGSE</sequence>
<gene>
    <name evidence="1" type="ORF">H3H39_26210</name>
</gene>
<evidence type="ECO:0000313" key="2">
    <source>
        <dbReference type="Proteomes" id="UP000573499"/>
    </source>
</evidence>
<protein>
    <submittedName>
        <fullName evidence="1">Uncharacterized protein</fullName>
    </submittedName>
</protein>
<dbReference type="EMBL" id="JACEZU010000019">
    <property type="protein sequence ID" value="MBA5690536.1"/>
    <property type="molecule type" value="Genomic_DNA"/>
</dbReference>
<dbReference type="InterPro" id="IPR010982">
    <property type="entry name" value="Lambda_DNA-bd_dom_sf"/>
</dbReference>